<feature type="region of interest" description="Disordered" evidence="1">
    <location>
        <begin position="244"/>
        <end position="272"/>
    </location>
</feature>
<proteinExistence type="predicted"/>
<name>A0ABR2IUQ1_9PEZI</name>
<feature type="compositionally biased region" description="Polar residues" evidence="1">
    <location>
        <begin position="142"/>
        <end position="152"/>
    </location>
</feature>
<feature type="region of interest" description="Disordered" evidence="1">
    <location>
        <begin position="303"/>
        <end position="335"/>
    </location>
</feature>
<dbReference type="EMBL" id="JAPCWZ010000004">
    <property type="protein sequence ID" value="KAK8868521.1"/>
    <property type="molecule type" value="Genomic_DNA"/>
</dbReference>
<feature type="compositionally biased region" description="Polar residues" evidence="1">
    <location>
        <begin position="161"/>
        <end position="178"/>
    </location>
</feature>
<feature type="region of interest" description="Disordered" evidence="1">
    <location>
        <begin position="142"/>
        <end position="178"/>
    </location>
</feature>
<keyword evidence="3" id="KW-1185">Reference proteome</keyword>
<accession>A0ABR2IUQ1</accession>
<organism evidence="2 3">
    <name type="scientific">Apiospora arundinis</name>
    <dbReference type="NCBI Taxonomy" id="335852"/>
    <lineage>
        <taxon>Eukaryota</taxon>
        <taxon>Fungi</taxon>
        <taxon>Dikarya</taxon>
        <taxon>Ascomycota</taxon>
        <taxon>Pezizomycotina</taxon>
        <taxon>Sordariomycetes</taxon>
        <taxon>Xylariomycetidae</taxon>
        <taxon>Amphisphaeriales</taxon>
        <taxon>Apiosporaceae</taxon>
        <taxon>Apiospora</taxon>
    </lineage>
</organism>
<evidence type="ECO:0000313" key="3">
    <source>
        <dbReference type="Proteomes" id="UP001390339"/>
    </source>
</evidence>
<dbReference type="Proteomes" id="UP001390339">
    <property type="component" value="Unassembled WGS sequence"/>
</dbReference>
<protein>
    <submittedName>
        <fullName evidence="2">Uncharacterized protein</fullName>
    </submittedName>
</protein>
<comment type="caution">
    <text evidence="2">The sequence shown here is derived from an EMBL/GenBank/DDBJ whole genome shotgun (WGS) entry which is preliminary data.</text>
</comment>
<sequence>MEGVAAAASIGQLVQYGGVVTVTLIRLIKDIGRGPLVYKNEESNVRLLLRLVHRVSTETDCHTRNESHDDFLELFTRVNLIAHSILQLLDNTSCFVFRVVSAVTRHSSLAEAFQKLCNTRELLHLHITSTLSRDVKAYLESGTRNMDRNSGSDPMGRAGDTNASPIREQSPSGRYNVSNNVVGPRTFYEIGHDIKSAAEAAARSQGTVTVDNNQIGEDVYHKIGDIGDRAGLNETLKIFGQIAANAPRPAPPGQQPNSAWDRSPEQANRHSQNANEFSFTRIEGTGCLLNHLNQPTQPLLRAKSSEAPAIGDLFGAEDDEPAHNKKGEPVKVRQR</sequence>
<evidence type="ECO:0000256" key="1">
    <source>
        <dbReference type="SAM" id="MobiDB-lite"/>
    </source>
</evidence>
<reference evidence="2 3" key="1">
    <citation type="journal article" date="2024" name="IMA Fungus">
        <title>Apiospora arundinis, a panoply of carbohydrate-active enzymes and secondary metabolites.</title>
        <authorList>
            <person name="Sorensen T."/>
            <person name="Petersen C."/>
            <person name="Muurmann A.T."/>
            <person name="Christiansen J.V."/>
            <person name="Brundto M.L."/>
            <person name="Overgaard C.K."/>
            <person name="Boysen A.T."/>
            <person name="Wollenberg R.D."/>
            <person name="Larsen T.O."/>
            <person name="Sorensen J.L."/>
            <person name="Nielsen K.L."/>
            <person name="Sondergaard T.E."/>
        </authorList>
    </citation>
    <scope>NUCLEOTIDE SEQUENCE [LARGE SCALE GENOMIC DNA]</scope>
    <source>
        <strain evidence="2 3">AAU 773</strain>
    </source>
</reference>
<evidence type="ECO:0000313" key="2">
    <source>
        <dbReference type="EMBL" id="KAK8868521.1"/>
    </source>
</evidence>
<feature type="compositionally biased region" description="Basic and acidic residues" evidence="1">
    <location>
        <begin position="321"/>
        <end position="335"/>
    </location>
</feature>
<gene>
    <name evidence="2" type="ORF">PGQ11_007099</name>
</gene>